<protein>
    <submittedName>
        <fullName evidence="9">Uncharacterized protein</fullName>
    </submittedName>
</protein>
<reference evidence="9" key="1">
    <citation type="submission" date="2020-12" db="EMBL/GenBank/DDBJ databases">
        <title>Metabolic potential, ecology and presence of endohyphal bacteria is reflected in genomic diversity of Mucoromycotina.</title>
        <authorList>
            <person name="Muszewska A."/>
            <person name="Okrasinska A."/>
            <person name="Steczkiewicz K."/>
            <person name="Drgas O."/>
            <person name="Orlowska M."/>
            <person name="Perlinska-Lenart U."/>
            <person name="Aleksandrzak-Piekarczyk T."/>
            <person name="Szatraj K."/>
            <person name="Zielenkiewicz U."/>
            <person name="Pilsyk S."/>
            <person name="Malc E."/>
            <person name="Mieczkowski P."/>
            <person name="Kruszewska J.S."/>
            <person name="Biernat P."/>
            <person name="Pawlowska J."/>
        </authorList>
    </citation>
    <scope>NUCLEOTIDE SEQUENCE</scope>
    <source>
        <strain evidence="9">CBS 226.32</strain>
    </source>
</reference>
<dbReference type="AlphaFoldDB" id="A0A8H7UMM4"/>
<evidence type="ECO:0000256" key="3">
    <source>
        <dbReference type="ARBA" id="ARBA00022692"/>
    </source>
</evidence>
<dbReference type="Pfam" id="PF07798">
    <property type="entry name" value="CCDC90-like"/>
    <property type="match status" value="1"/>
</dbReference>
<feature type="compositionally biased region" description="Low complexity" evidence="8">
    <location>
        <begin position="337"/>
        <end position="348"/>
    </location>
</feature>
<keyword evidence="7" id="KW-0472">Membrane</keyword>
<dbReference type="Gene3D" id="1.20.5.340">
    <property type="match status" value="1"/>
</dbReference>
<evidence type="ECO:0000256" key="6">
    <source>
        <dbReference type="ARBA" id="ARBA00023128"/>
    </source>
</evidence>
<evidence type="ECO:0000256" key="4">
    <source>
        <dbReference type="ARBA" id="ARBA00022989"/>
    </source>
</evidence>
<keyword evidence="5" id="KW-0175">Coiled coil</keyword>
<keyword evidence="10" id="KW-1185">Reference proteome</keyword>
<dbReference type="EMBL" id="JAEPRC010000800">
    <property type="protein sequence ID" value="KAG2191646.1"/>
    <property type="molecule type" value="Genomic_DNA"/>
</dbReference>
<organism evidence="9 10">
    <name type="scientific">Mucor plumbeus</name>
    <dbReference type="NCBI Taxonomy" id="97098"/>
    <lineage>
        <taxon>Eukaryota</taxon>
        <taxon>Fungi</taxon>
        <taxon>Fungi incertae sedis</taxon>
        <taxon>Mucoromycota</taxon>
        <taxon>Mucoromycotina</taxon>
        <taxon>Mucoromycetes</taxon>
        <taxon>Mucorales</taxon>
        <taxon>Mucorineae</taxon>
        <taxon>Mucoraceae</taxon>
        <taxon>Mucor</taxon>
    </lineage>
</organism>
<dbReference type="InterPro" id="IPR024461">
    <property type="entry name" value="CCDC90-like"/>
</dbReference>
<dbReference type="OrthoDB" id="1552at2759"/>
<evidence type="ECO:0000256" key="7">
    <source>
        <dbReference type="ARBA" id="ARBA00023136"/>
    </source>
</evidence>
<evidence type="ECO:0000313" key="10">
    <source>
        <dbReference type="Proteomes" id="UP000650833"/>
    </source>
</evidence>
<name>A0A8H7UMM4_9FUNG</name>
<evidence type="ECO:0000256" key="2">
    <source>
        <dbReference type="ARBA" id="ARBA00004370"/>
    </source>
</evidence>
<feature type="region of interest" description="Disordered" evidence="8">
    <location>
        <begin position="328"/>
        <end position="356"/>
    </location>
</feature>
<evidence type="ECO:0000256" key="8">
    <source>
        <dbReference type="SAM" id="MobiDB-lite"/>
    </source>
</evidence>
<dbReference type="PANTHER" id="PTHR14360">
    <property type="entry name" value="PROTEIN FMP32, MITOCHONDRIAL"/>
    <property type="match status" value="1"/>
</dbReference>
<dbReference type="PANTHER" id="PTHR14360:SF12">
    <property type="entry name" value="MOZ PROTEIN REPRESENTS A CHROMATIN-ASSOCIATED ACETYLTRANSFERASE"/>
    <property type="match status" value="1"/>
</dbReference>
<keyword evidence="6" id="KW-0496">Mitochondrion</keyword>
<dbReference type="GO" id="GO:0005739">
    <property type="term" value="C:mitochondrion"/>
    <property type="evidence" value="ECO:0007669"/>
    <property type="project" value="UniProtKB-SubCell"/>
</dbReference>
<keyword evidence="3" id="KW-0812">Transmembrane</keyword>
<proteinExistence type="predicted"/>
<comment type="subcellular location">
    <subcellularLocation>
        <location evidence="2">Membrane</location>
    </subcellularLocation>
    <subcellularLocation>
        <location evidence="1">Mitochondrion</location>
    </subcellularLocation>
</comment>
<dbReference type="Proteomes" id="UP000650833">
    <property type="component" value="Unassembled WGS sequence"/>
</dbReference>
<comment type="caution">
    <text evidence="9">The sequence shown here is derived from an EMBL/GenBank/DDBJ whole genome shotgun (WGS) entry which is preliminary data.</text>
</comment>
<evidence type="ECO:0000313" key="9">
    <source>
        <dbReference type="EMBL" id="KAG2191646.1"/>
    </source>
</evidence>
<keyword evidence="4" id="KW-1133">Transmembrane helix</keyword>
<evidence type="ECO:0000256" key="1">
    <source>
        <dbReference type="ARBA" id="ARBA00004173"/>
    </source>
</evidence>
<evidence type="ECO:0000256" key="5">
    <source>
        <dbReference type="ARBA" id="ARBA00023054"/>
    </source>
</evidence>
<sequence length="436" mass="50246">MTHQQIIRQFTPYLKLYRHIRTSTVINNDNSSYDISNKTMGTLEQATNNTSNKEIFKESNSLIQHHFDTFRTVQELERQGLSKPQATVIMKGMKYKLGESLAELYQQLLLKSDLDNESYLFQAAVSELRTEIQVMRQKDTQQLKSETFIITREVETLAQQIKEDIDSMKNEVTLDMENRKNETKSDQKEIDMTIQELNSKFTVKLGEVRTGLESTRWETIWKGLESQIPVVAMEMKLQQQREIEISCLEAQENIQFVHSFNDPNEPLEEEKSRRSKWFNKLKHWIRIDSRVKQSKTRHLSWSAGTEMEDHKMVDTTCQKRDSGISIFSSNHSKRRSSPIASIPISRQPKFSPPNDINNEDLIAYQYPKMRRKSSMIHAVPPPAAFTSDDNNNFNNHNNNALAKFKSSPTPATVTTSAAAVTTTAAMDCKGLRCPDQ</sequence>
<gene>
    <name evidence="9" type="ORF">INT46_002205</name>
</gene>
<dbReference type="GO" id="GO:0016020">
    <property type="term" value="C:membrane"/>
    <property type="evidence" value="ECO:0007669"/>
    <property type="project" value="UniProtKB-SubCell"/>
</dbReference>
<accession>A0A8H7UMM4</accession>